<dbReference type="EMBL" id="CAESAI010000019">
    <property type="protein sequence ID" value="CAB4339777.1"/>
    <property type="molecule type" value="Genomic_DNA"/>
</dbReference>
<dbReference type="Gene3D" id="1.10.357.10">
    <property type="entry name" value="Tetracycline Repressor, domain 2"/>
    <property type="match status" value="1"/>
</dbReference>
<dbReference type="EMBL" id="CAEZZD010000159">
    <property type="protein sequence ID" value="CAB4756064.1"/>
    <property type="molecule type" value="Genomic_DNA"/>
</dbReference>
<dbReference type="FunFam" id="1.10.10.60:FF:000141">
    <property type="entry name" value="TetR family transcriptional regulator"/>
    <property type="match status" value="1"/>
</dbReference>
<dbReference type="InterPro" id="IPR023772">
    <property type="entry name" value="DNA-bd_HTH_TetR-type_CS"/>
</dbReference>
<dbReference type="PANTHER" id="PTHR30055">
    <property type="entry name" value="HTH-TYPE TRANSCRIPTIONAL REGULATOR RUTR"/>
    <property type="match status" value="1"/>
</dbReference>
<dbReference type="SUPFAM" id="SSF48498">
    <property type="entry name" value="Tetracyclin repressor-like, C-terminal domain"/>
    <property type="match status" value="1"/>
</dbReference>
<evidence type="ECO:0000313" key="10">
    <source>
        <dbReference type="EMBL" id="CAB4847985.1"/>
    </source>
</evidence>
<dbReference type="AlphaFoldDB" id="A0A6J6UAD0"/>
<keyword evidence="2" id="KW-0238">DNA-binding</keyword>
<evidence type="ECO:0000256" key="3">
    <source>
        <dbReference type="ARBA" id="ARBA00023163"/>
    </source>
</evidence>
<keyword evidence="1" id="KW-0805">Transcription regulation</keyword>
<dbReference type="PROSITE" id="PS01081">
    <property type="entry name" value="HTH_TETR_1"/>
    <property type="match status" value="1"/>
</dbReference>
<accession>A0A6J6UAD0</accession>
<evidence type="ECO:0000256" key="1">
    <source>
        <dbReference type="ARBA" id="ARBA00023015"/>
    </source>
</evidence>
<dbReference type="GO" id="GO:0003700">
    <property type="term" value="F:DNA-binding transcription factor activity"/>
    <property type="evidence" value="ECO:0007669"/>
    <property type="project" value="TreeGrafter"/>
</dbReference>
<evidence type="ECO:0000313" key="7">
    <source>
        <dbReference type="EMBL" id="CAB4717719.1"/>
    </source>
</evidence>
<dbReference type="PANTHER" id="PTHR30055:SF160">
    <property type="entry name" value="TRANSCRIPTIONAL REGULATORY PROTEIN (PROBABLY ASNC-FAMILY)-RELATED"/>
    <property type="match status" value="1"/>
</dbReference>
<dbReference type="InterPro" id="IPR036271">
    <property type="entry name" value="Tet_transcr_reg_TetR-rel_C_sf"/>
</dbReference>
<sequence>MEEIPFFSDTLARPGAVSNTTGHKLQARRSNIMTAGLEIFSEKGFHASSMDDIADRAGVSKPILYQHFSSKQELYLGVLDERVEVIVSQVTNAIEASTGNKARLEAAISCYFKLVDDADHGYRLIFESDFTTNHEVRARVEDVISQVSRVIGTEVMRQTGMSMGEANILAGGLCGMAQAASWRWLRLGRPIPIDQAIAQTLDLAWNGLGAVNTQVSSPQADILHLEDRIG</sequence>
<dbReference type="GO" id="GO:0000976">
    <property type="term" value="F:transcription cis-regulatory region binding"/>
    <property type="evidence" value="ECO:0007669"/>
    <property type="project" value="TreeGrafter"/>
</dbReference>
<evidence type="ECO:0000313" key="8">
    <source>
        <dbReference type="EMBL" id="CAB4756064.1"/>
    </source>
</evidence>
<evidence type="ECO:0000313" key="12">
    <source>
        <dbReference type="EMBL" id="CAB5044226.1"/>
    </source>
</evidence>
<dbReference type="PROSITE" id="PS50977">
    <property type="entry name" value="HTH_TETR_2"/>
    <property type="match status" value="1"/>
</dbReference>
<protein>
    <submittedName>
        <fullName evidence="8">Unannotated protein</fullName>
    </submittedName>
</protein>
<dbReference type="EMBL" id="CAFAAO010000003">
    <property type="protein sequence ID" value="CAB4796398.1"/>
    <property type="molecule type" value="Genomic_DNA"/>
</dbReference>
<organism evidence="8">
    <name type="scientific">freshwater metagenome</name>
    <dbReference type="NCBI Taxonomy" id="449393"/>
    <lineage>
        <taxon>unclassified sequences</taxon>
        <taxon>metagenomes</taxon>
        <taxon>ecological metagenomes</taxon>
    </lineage>
</organism>
<evidence type="ECO:0000313" key="9">
    <source>
        <dbReference type="EMBL" id="CAB4796398.1"/>
    </source>
</evidence>
<gene>
    <name evidence="7" type="ORF">UFOPK2648_01244</name>
    <name evidence="8" type="ORF">UFOPK2824_00948</name>
    <name evidence="9" type="ORF">UFOPK3037_00319</name>
    <name evidence="10" type="ORF">UFOPK3278_00707</name>
    <name evidence="6" type="ORF">UFOPK3406_00895</name>
    <name evidence="5" type="ORF">UFOPK3925_00067</name>
    <name evidence="11" type="ORF">UFOPK4097_01225</name>
    <name evidence="12" type="ORF">UFOPK4301_00103</name>
</gene>
<dbReference type="EMBL" id="CAFBIX010000023">
    <property type="protein sequence ID" value="CAB4847985.1"/>
    <property type="molecule type" value="Genomic_DNA"/>
</dbReference>
<dbReference type="EMBL" id="CAFBQG010000006">
    <property type="protein sequence ID" value="CAB5044226.1"/>
    <property type="molecule type" value="Genomic_DNA"/>
</dbReference>
<evidence type="ECO:0000256" key="2">
    <source>
        <dbReference type="ARBA" id="ARBA00023125"/>
    </source>
</evidence>
<evidence type="ECO:0000313" key="5">
    <source>
        <dbReference type="EMBL" id="CAB4329895.1"/>
    </source>
</evidence>
<dbReference type="InterPro" id="IPR001647">
    <property type="entry name" value="HTH_TetR"/>
</dbReference>
<dbReference type="EMBL" id="CAEZYC010000095">
    <property type="protein sequence ID" value="CAB4717719.1"/>
    <property type="molecule type" value="Genomic_DNA"/>
</dbReference>
<name>A0A6J6UAD0_9ZZZZ</name>
<dbReference type="EMBL" id="CAFBPK010000022">
    <property type="protein sequence ID" value="CAB5025868.1"/>
    <property type="molecule type" value="Genomic_DNA"/>
</dbReference>
<evidence type="ECO:0000259" key="4">
    <source>
        <dbReference type="PROSITE" id="PS50977"/>
    </source>
</evidence>
<evidence type="ECO:0000313" key="6">
    <source>
        <dbReference type="EMBL" id="CAB4339777.1"/>
    </source>
</evidence>
<evidence type="ECO:0000313" key="11">
    <source>
        <dbReference type="EMBL" id="CAB5025868.1"/>
    </source>
</evidence>
<dbReference type="EMBL" id="CAESAD010000001">
    <property type="protein sequence ID" value="CAB4329895.1"/>
    <property type="molecule type" value="Genomic_DNA"/>
</dbReference>
<feature type="domain" description="HTH tetR-type" evidence="4">
    <location>
        <begin position="26"/>
        <end position="86"/>
    </location>
</feature>
<keyword evidence="3" id="KW-0804">Transcription</keyword>
<dbReference type="InterPro" id="IPR050109">
    <property type="entry name" value="HTH-type_TetR-like_transc_reg"/>
</dbReference>
<dbReference type="SUPFAM" id="SSF46689">
    <property type="entry name" value="Homeodomain-like"/>
    <property type="match status" value="1"/>
</dbReference>
<dbReference type="PRINTS" id="PR00455">
    <property type="entry name" value="HTHTETR"/>
</dbReference>
<dbReference type="InterPro" id="IPR009057">
    <property type="entry name" value="Homeodomain-like_sf"/>
</dbReference>
<reference evidence="8" key="1">
    <citation type="submission" date="2020-05" db="EMBL/GenBank/DDBJ databases">
        <authorList>
            <person name="Chiriac C."/>
            <person name="Salcher M."/>
            <person name="Ghai R."/>
            <person name="Kavagutti S V."/>
        </authorList>
    </citation>
    <scope>NUCLEOTIDE SEQUENCE</scope>
</reference>
<dbReference type="Pfam" id="PF00440">
    <property type="entry name" value="TetR_N"/>
    <property type="match status" value="1"/>
</dbReference>
<proteinExistence type="predicted"/>